<dbReference type="RefSeq" id="WP_204775793.1">
    <property type="nucleotide sequence ID" value="NZ_JACJJQ010000001.1"/>
</dbReference>
<gene>
    <name evidence="1" type="ORF">H5993_00460</name>
</gene>
<sequence>MNSFNPQPIGKKICEQIARHFKQTRQTRYWIAIAYYSPDDCYNLFFNSRRPHHWQRSWPIAILNDLEFDELIAVLNVIRQQYHFTFEYSGFNHLELDRLQHEVKR</sequence>
<evidence type="ECO:0000313" key="1">
    <source>
        <dbReference type="EMBL" id="MBM6753240.1"/>
    </source>
</evidence>
<organism evidence="1 2">
    <name type="scientific">Limosilactobacillus alvi</name>
    <dbReference type="NCBI Taxonomy" id="990412"/>
    <lineage>
        <taxon>Bacteria</taxon>
        <taxon>Bacillati</taxon>
        <taxon>Bacillota</taxon>
        <taxon>Bacilli</taxon>
        <taxon>Lactobacillales</taxon>
        <taxon>Lactobacillaceae</taxon>
        <taxon>Limosilactobacillus</taxon>
    </lineage>
</organism>
<evidence type="ECO:0000313" key="2">
    <source>
        <dbReference type="Proteomes" id="UP000776629"/>
    </source>
</evidence>
<reference evidence="1 2" key="1">
    <citation type="journal article" date="2021" name="Sci. Rep.">
        <title>The distribution of antibiotic resistance genes in chicken gut microbiota commensals.</title>
        <authorList>
            <person name="Juricova H."/>
            <person name="Matiasovicova J."/>
            <person name="Kubasova T."/>
            <person name="Cejkova D."/>
            <person name="Rychlik I."/>
        </authorList>
    </citation>
    <scope>NUCLEOTIDE SEQUENCE [LARGE SCALE GENOMIC DNA]</scope>
    <source>
        <strain evidence="1 2">An810</strain>
    </source>
</reference>
<proteinExistence type="predicted"/>
<keyword evidence="2" id="KW-1185">Reference proteome</keyword>
<accession>A0ABS2ELW1</accession>
<name>A0ABS2ELW1_9LACO</name>
<dbReference type="EMBL" id="JACJJQ010000001">
    <property type="protein sequence ID" value="MBM6753240.1"/>
    <property type="molecule type" value="Genomic_DNA"/>
</dbReference>
<protein>
    <submittedName>
        <fullName evidence="1">Uncharacterized protein</fullName>
    </submittedName>
</protein>
<dbReference type="Proteomes" id="UP000776629">
    <property type="component" value="Unassembled WGS sequence"/>
</dbReference>
<comment type="caution">
    <text evidence="1">The sequence shown here is derived from an EMBL/GenBank/DDBJ whole genome shotgun (WGS) entry which is preliminary data.</text>
</comment>